<organism evidence="2 3">
    <name type="scientific">Heterobasidion irregulare (strain TC 32-1)</name>
    <dbReference type="NCBI Taxonomy" id="747525"/>
    <lineage>
        <taxon>Eukaryota</taxon>
        <taxon>Fungi</taxon>
        <taxon>Dikarya</taxon>
        <taxon>Basidiomycota</taxon>
        <taxon>Agaricomycotina</taxon>
        <taxon>Agaricomycetes</taxon>
        <taxon>Russulales</taxon>
        <taxon>Bondarzewiaceae</taxon>
        <taxon>Heterobasidion</taxon>
        <taxon>Heterobasidion annosum species complex</taxon>
    </lineage>
</organism>
<evidence type="ECO:0000313" key="2">
    <source>
        <dbReference type="EMBL" id="ETW80072.1"/>
    </source>
</evidence>
<accession>W4K2M8</accession>
<evidence type="ECO:0000256" key="1">
    <source>
        <dbReference type="SAM" id="MobiDB-lite"/>
    </source>
</evidence>
<protein>
    <submittedName>
        <fullName evidence="2">Uncharacterized protein</fullName>
    </submittedName>
</protein>
<evidence type="ECO:0000313" key="3">
    <source>
        <dbReference type="Proteomes" id="UP000030671"/>
    </source>
</evidence>
<gene>
    <name evidence="2" type="ORF">HETIRDRAFT_117007</name>
</gene>
<keyword evidence="3" id="KW-1185">Reference proteome</keyword>
<feature type="region of interest" description="Disordered" evidence="1">
    <location>
        <begin position="1"/>
        <end position="46"/>
    </location>
</feature>
<proteinExistence type="predicted"/>
<sequence length="252" mass="27577">MSPQAASSVQMGSHRTSRPVPDPAPHGRAPDRMGHTLPGMVERTQPTRARLKRSFGHQRRQWLRQGALVTPRGQAPLAGISRTGWKAPMQRVANTSAFRALPHELYLASISSSRLAELDTDQPHCSILVPSRAARRGLDAMSGGIDVYILQTSFSIALFMDSNTFGSTQPGTDSLHSSQPWCPLHYAGTAMQKNVHLALSHLTYGTVIAESRCIPKDRLKRVSLVQKKKSSYLLLPDTLPSAILARGDRSGR</sequence>
<dbReference type="RefSeq" id="XP_009548596.1">
    <property type="nucleotide sequence ID" value="XM_009550301.1"/>
</dbReference>
<reference evidence="2 3" key="1">
    <citation type="journal article" date="2012" name="New Phytol.">
        <title>Insight into trade-off between wood decay and parasitism from the genome of a fungal forest pathogen.</title>
        <authorList>
            <person name="Olson A."/>
            <person name="Aerts A."/>
            <person name="Asiegbu F."/>
            <person name="Belbahri L."/>
            <person name="Bouzid O."/>
            <person name="Broberg A."/>
            <person name="Canback B."/>
            <person name="Coutinho P.M."/>
            <person name="Cullen D."/>
            <person name="Dalman K."/>
            <person name="Deflorio G."/>
            <person name="van Diepen L.T."/>
            <person name="Dunand C."/>
            <person name="Duplessis S."/>
            <person name="Durling M."/>
            <person name="Gonthier P."/>
            <person name="Grimwood J."/>
            <person name="Fossdal C.G."/>
            <person name="Hansson D."/>
            <person name="Henrissat B."/>
            <person name="Hietala A."/>
            <person name="Himmelstrand K."/>
            <person name="Hoffmeister D."/>
            <person name="Hogberg N."/>
            <person name="James T.Y."/>
            <person name="Karlsson M."/>
            <person name="Kohler A."/>
            <person name="Kues U."/>
            <person name="Lee Y.H."/>
            <person name="Lin Y.C."/>
            <person name="Lind M."/>
            <person name="Lindquist E."/>
            <person name="Lombard V."/>
            <person name="Lucas S."/>
            <person name="Lunden K."/>
            <person name="Morin E."/>
            <person name="Murat C."/>
            <person name="Park J."/>
            <person name="Raffaello T."/>
            <person name="Rouze P."/>
            <person name="Salamov A."/>
            <person name="Schmutz J."/>
            <person name="Solheim H."/>
            <person name="Stahlberg J."/>
            <person name="Velez H."/>
            <person name="de Vries R.P."/>
            <person name="Wiebenga A."/>
            <person name="Woodward S."/>
            <person name="Yakovlev I."/>
            <person name="Garbelotto M."/>
            <person name="Martin F."/>
            <person name="Grigoriev I.V."/>
            <person name="Stenlid J."/>
        </authorList>
    </citation>
    <scope>NUCLEOTIDE SEQUENCE [LARGE SCALE GENOMIC DNA]</scope>
    <source>
        <strain evidence="2 3">TC 32-1</strain>
    </source>
</reference>
<dbReference type="HOGENOM" id="CLU_1102905_0_0_1"/>
<dbReference type="GeneID" id="20666530"/>
<name>W4K2M8_HETIT</name>
<feature type="compositionally biased region" description="Polar residues" evidence="1">
    <location>
        <begin position="1"/>
        <end position="14"/>
    </location>
</feature>
<dbReference type="InParanoid" id="W4K2M8"/>
<dbReference type="Proteomes" id="UP000030671">
    <property type="component" value="Unassembled WGS sequence"/>
</dbReference>
<dbReference type="KEGG" id="hir:HETIRDRAFT_117007"/>
<dbReference type="EMBL" id="KI925460">
    <property type="protein sequence ID" value="ETW80072.1"/>
    <property type="molecule type" value="Genomic_DNA"/>
</dbReference>
<dbReference type="AlphaFoldDB" id="W4K2M8"/>